<keyword evidence="1" id="KW-1133">Transmembrane helix</keyword>
<proteinExistence type="predicted"/>
<protein>
    <submittedName>
        <fullName evidence="2">Uncharacterized protein</fullName>
    </submittedName>
</protein>
<comment type="caution">
    <text evidence="2">The sequence shown here is derived from an EMBL/GenBank/DDBJ whole genome shotgun (WGS) entry which is preliminary data.</text>
</comment>
<keyword evidence="1" id="KW-0472">Membrane</keyword>
<name>A0A1J5R281_9ZZZZ</name>
<dbReference type="Pfam" id="PF07077">
    <property type="entry name" value="DUF1345"/>
    <property type="match status" value="1"/>
</dbReference>
<reference evidence="2" key="1">
    <citation type="submission" date="2016-10" db="EMBL/GenBank/DDBJ databases">
        <title>Sequence of Gallionella enrichment culture.</title>
        <authorList>
            <person name="Poehlein A."/>
            <person name="Muehling M."/>
            <person name="Daniel R."/>
        </authorList>
    </citation>
    <scope>NUCLEOTIDE SEQUENCE</scope>
</reference>
<dbReference type="InterPro" id="IPR009781">
    <property type="entry name" value="DUF1345"/>
</dbReference>
<sequence>MGWVEGSLTGWLVTAAVSLSRTWTVVWQMDAAATAGDAGREDVSRPVHDTVLLIASVVSLLTVATMLVGTRSGGPAPTSLALGLAAVVLSWGMVHTIFTLRRALLASLFGTLAIAVTVDMLAELGG</sequence>
<feature type="transmembrane region" description="Helical" evidence="1">
    <location>
        <begin position="104"/>
        <end position="122"/>
    </location>
</feature>
<feature type="transmembrane region" description="Helical" evidence="1">
    <location>
        <begin position="80"/>
        <end position="98"/>
    </location>
</feature>
<gene>
    <name evidence="2" type="ORF">GALL_319910</name>
</gene>
<accession>A0A1J5R281</accession>
<keyword evidence="1" id="KW-0812">Transmembrane</keyword>
<organism evidence="2">
    <name type="scientific">mine drainage metagenome</name>
    <dbReference type="NCBI Taxonomy" id="410659"/>
    <lineage>
        <taxon>unclassified sequences</taxon>
        <taxon>metagenomes</taxon>
        <taxon>ecological metagenomes</taxon>
    </lineage>
</organism>
<evidence type="ECO:0000313" key="2">
    <source>
        <dbReference type="EMBL" id="OIQ86151.1"/>
    </source>
</evidence>
<feature type="transmembrane region" description="Helical" evidence="1">
    <location>
        <begin position="50"/>
        <end position="68"/>
    </location>
</feature>
<evidence type="ECO:0000256" key="1">
    <source>
        <dbReference type="SAM" id="Phobius"/>
    </source>
</evidence>
<dbReference type="AlphaFoldDB" id="A0A1J5R281"/>
<dbReference type="EMBL" id="MLJW01000497">
    <property type="protein sequence ID" value="OIQ86151.1"/>
    <property type="molecule type" value="Genomic_DNA"/>
</dbReference>